<feature type="region of interest" description="Disordered" evidence="1">
    <location>
        <begin position="121"/>
        <end position="150"/>
    </location>
</feature>
<organism evidence="2 3">
    <name type="scientific">Kingdonia uniflora</name>
    <dbReference type="NCBI Taxonomy" id="39325"/>
    <lineage>
        <taxon>Eukaryota</taxon>
        <taxon>Viridiplantae</taxon>
        <taxon>Streptophyta</taxon>
        <taxon>Embryophyta</taxon>
        <taxon>Tracheophyta</taxon>
        <taxon>Spermatophyta</taxon>
        <taxon>Magnoliopsida</taxon>
        <taxon>Ranunculales</taxon>
        <taxon>Circaeasteraceae</taxon>
        <taxon>Kingdonia</taxon>
    </lineage>
</organism>
<proteinExistence type="predicted"/>
<keyword evidence="3" id="KW-1185">Reference proteome</keyword>
<gene>
    <name evidence="2" type="ORF">GIB67_020749</name>
</gene>
<evidence type="ECO:0000313" key="3">
    <source>
        <dbReference type="Proteomes" id="UP000541444"/>
    </source>
</evidence>
<name>A0A7J7M727_9MAGN</name>
<reference evidence="2 3" key="1">
    <citation type="journal article" date="2020" name="IScience">
        <title>Genome Sequencing of the Endangered Kingdonia uniflora (Circaeasteraceae, Ranunculales) Reveals Potential Mechanisms of Evolutionary Specialization.</title>
        <authorList>
            <person name="Sun Y."/>
            <person name="Deng T."/>
            <person name="Zhang A."/>
            <person name="Moore M.J."/>
            <person name="Landis J.B."/>
            <person name="Lin N."/>
            <person name="Zhang H."/>
            <person name="Zhang X."/>
            <person name="Huang J."/>
            <person name="Zhang X."/>
            <person name="Sun H."/>
            <person name="Wang H."/>
        </authorList>
    </citation>
    <scope>NUCLEOTIDE SEQUENCE [LARGE SCALE GENOMIC DNA]</scope>
    <source>
        <strain evidence="2">TB1705</strain>
        <tissue evidence="2">Leaf</tissue>
    </source>
</reference>
<dbReference type="OrthoDB" id="1938010at2759"/>
<comment type="caution">
    <text evidence="2">The sequence shown here is derived from an EMBL/GenBank/DDBJ whole genome shotgun (WGS) entry which is preliminary data.</text>
</comment>
<dbReference type="PANTHER" id="PTHR36756">
    <property type="entry name" value="EXPRESSED PROTEIN"/>
    <property type="match status" value="1"/>
</dbReference>
<feature type="compositionally biased region" description="Polar residues" evidence="1">
    <location>
        <begin position="196"/>
        <end position="211"/>
    </location>
</feature>
<dbReference type="PANTHER" id="PTHR36756:SF1">
    <property type="entry name" value="EXPRESSED PROTEIN"/>
    <property type="match status" value="1"/>
</dbReference>
<evidence type="ECO:0000256" key="1">
    <source>
        <dbReference type="SAM" id="MobiDB-lite"/>
    </source>
</evidence>
<feature type="region of interest" description="Disordered" evidence="1">
    <location>
        <begin position="165"/>
        <end position="211"/>
    </location>
</feature>
<accession>A0A7J7M727</accession>
<sequence length="311" mass="34963">MAEVDIDMERKRRLPLWMLGVVKADQLRNSNDPKDEKDTALVETRVNRKRLKEKNVVCEKGFADGKLNGLVKCGSRKWKKNVGVEDIDDLDGDVHDDVGGVSKKRVKKSFGVVDRTVRGSARLQKGKEESSGVSSRKGNGEEWMSEEEELTIDDLVSIAEEYVEADNEERRQTEATTEPEPQKQLPRSPAFYGTESEATQSSGSLQSYTTLKSSSNSTITKLWERETSGSQDIIRNPVRTGDSTQDMLDLFLGPLLVKPQTEKRKLGDVCETIPLNCEFREPSQSEVLETNMPPVTKKKSSLRDKVAMFFD</sequence>
<dbReference type="Proteomes" id="UP000541444">
    <property type="component" value="Unassembled WGS sequence"/>
</dbReference>
<protein>
    <submittedName>
        <fullName evidence="2">Uncharacterized protein</fullName>
    </submittedName>
</protein>
<dbReference type="AlphaFoldDB" id="A0A7J7M727"/>
<dbReference type="EMBL" id="JACGCM010001726">
    <property type="protein sequence ID" value="KAF6150666.1"/>
    <property type="molecule type" value="Genomic_DNA"/>
</dbReference>
<evidence type="ECO:0000313" key="2">
    <source>
        <dbReference type="EMBL" id="KAF6150666.1"/>
    </source>
</evidence>